<feature type="active site" description="Tele-phosphohistidine intermediate" evidence="5">
    <location>
        <position position="75"/>
    </location>
</feature>
<evidence type="ECO:0000256" key="1">
    <source>
        <dbReference type="ARBA" id="ARBA00022448"/>
    </source>
</evidence>
<proteinExistence type="predicted"/>
<dbReference type="KEGG" id="crw:CROST_006730"/>
<dbReference type="EMBL" id="CP096983">
    <property type="protein sequence ID" value="URZ09965.1"/>
    <property type="molecule type" value="Genomic_DNA"/>
</dbReference>
<dbReference type="InterPro" id="IPR003188">
    <property type="entry name" value="PTS_IIA_lac/cel"/>
</dbReference>
<evidence type="ECO:0000313" key="8">
    <source>
        <dbReference type="Proteomes" id="UP000190951"/>
    </source>
</evidence>
<keyword evidence="4" id="KW-0598">Phosphotransferase system</keyword>
<evidence type="ECO:0000256" key="5">
    <source>
        <dbReference type="PIRSR" id="PIRSR000699-1"/>
    </source>
</evidence>
<dbReference type="PIRSF" id="PIRSF000699">
    <property type="entry name" value="PTS_IILac_III"/>
    <property type="match status" value="1"/>
</dbReference>
<accession>A0A1S8L527</accession>
<dbReference type="STRING" id="84029.CROST_23190"/>
<keyword evidence="6" id="KW-0479">Metal-binding</keyword>
<keyword evidence="6" id="KW-0460">Magnesium</keyword>
<protein>
    <submittedName>
        <fullName evidence="7">PTS system oligo-beta-mannoside-specific EIIA component</fullName>
    </submittedName>
</protein>
<dbReference type="InterPro" id="IPR036542">
    <property type="entry name" value="PTS_IIA_lac/cel_sf"/>
</dbReference>
<dbReference type="GO" id="GO:0009401">
    <property type="term" value="P:phosphoenolpyruvate-dependent sugar phosphotransferase system"/>
    <property type="evidence" value="ECO:0007669"/>
    <property type="project" value="UniProtKB-KW"/>
</dbReference>
<keyword evidence="1" id="KW-0813">Transport</keyword>
<dbReference type="AlphaFoldDB" id="A0A1S8L527"/>
<dbReference type="GO" id="GO:0016740">
    <property type="term" value="F:transferase activity"/>
    <property type="evidence" value="ECO:0007669"/>
    <property type="project" value="UniProtKB-KW"/>
</dbReference>
<dbReference type="Pfam" id="PF02255">
    <property type="entry name" value="PTS_IIA"/>
    <property type="match status" value="1"/>
</dbReference>
<evidence type="ECO:0000256" key="3">
    <source>
        <dbReference type="ARBA" id="ARBA00022679"/>
    </source>
</evidence>
<dbReference type="RefSeq" id="WP_077833469.1">
    <property type="nucleotide sequence ID" value="NZ_CP096983.1"/>
</dbReference>
<feature type="binding site" evidence="6">
    <location>
        <position position="78"/>
    </location>
    <ligand>
        <name>Mg(2+)</name>
        <dbReference type="ChEBI" id="CHEBI:18420"/>
        <note>ligand shared between all trimeric partners</note>
    </ligand>
</feature>
<name>A0A1S8L527_9CLOT</name>
<evidence type="ECO:0000256" key="2">
    <source>
        <dbReference type="ARBA" id="ARBA00022597"/>
    </source>
</evidence>
<dbReference type="PANTHER" id="PTHR34382:SF7">
    <property type="entry name" value="PTS SYSTEM N,N'-DIACETYLCHITOBIOSE-SPECIFIC EIIA COMPONENT"/>
    <property type="match status" value="1"/>
</dbReference>
<gene>
    <name evidence="7" type="primary">gmuA</name>
    <name evidence="7" type="ORF">CROST_006730</name>
</gene>
<dbReference type="PANTHER" id="PTHR34382">
    <property type="entry name" value="PTS SYSTEM N,N'-DIACETYLCHITOBIOSE-SPECIFIC EIIA COMPONENT"/>
    <property type="match status" value="1"/>
</dbReference>
<organism evidence="7 8">
    <name type="scientific">Clostridium felsineum</name>
    <dbReference type="NCBI Taxonomy" id="36839"/>
    <lineage>
        <taxon>Bacteria</taxon>
        <taxon>Bacillati</taxon>
        <taxon>Bacillota</taxon>
        <taxon>Clostridia</taxon>
        <taxon>Eubacteriales</taxon>
        <taxon>Clostridiaceae</taxon>
        <taxon>Clostridium</taxon>
    </lineage>
</organism>
<dbReference type="CDD" id="cd00215">
    <property type="entry name" value="PTS_IIA_lac"/>
    <property type="match status" value="1"/>
</dbReference>
<evidence type="ECO:0000313" key="7">
    <source>
        <dbReference type="EMBL" id="URZ09965.1"/>
    </source>
</evidence>
<dbReference type="Gene3D" id="1.20.58.80">
    <property type="entry name" value="Phosphotransferase system, lactose/cellobiose-type IIA subunit"/>
    <property type="match status" value="1"/>
</dbReference>
<keyword evidence="2" id="KW-0762">Sugar transport</keyword>
<comment type="cofactor">
    <cofactor evidence="6">
        <name>Mg(2+)</name>
        <dbReference type="ChEBI" id="CHEBI:18420"/>
    </cofactor>
    <text evidence="6">Binds 1 Mg(2+) ion per trimer.</text>
</comment>
<dbReference type="Proteomes" id="UP000190951">
    <property type="component" value="Chromosome"/>
</dbReference>
<reference evidence="7 8" key="1">
    <citation type="submission" date="2022-04" db="EMBL/GenBank/DDBJ databases">
        <title>Genome sequence of C. roseum typestrain.</title>
        <authorList>
            <person name="Poehlein A."/>
            <person name="Schoch T."/>
            <person name="Duerre P."/>
            <person name="Daniel R."/>
        </authorList>
    </citation>
    <scope>NUCLEOTIDE SEQUENCE [LARGE SCALE GENOMIC DNA]</scope>
    <source>
        <strain evidence="7 8">DSM 7320</strain>
    </source>
</reference>
<evidence type="ECO:0000256" key="6">
    <source>
        <dbReference type="PIRSR" id="PIRSR000699-2"/>
    </source>
</evidence>
<dbReference type="GO" id="GO:0046872">
    <property type="term" value="F:metal ion binding"/>
    <property type="evidence" value="ECO:0007669"/>
    <property type="project" value="UniProtKB-KW"/>
</dbReference>
<keyword evidence="3" id="KW-0808">Transferase</keyword>
<dbReference type="PROSITE" id="PS51095">
    <property type="entry name" value="PTS_EIIA_TYPE_3"/>
    <property type="match status" value="1"/>
</dbReference>
<keyword evidence="8" id="KW-1185">Reference proteome</keyword>
<dbReference type="SUPFAM" id="SSF46973">
    <property type="entry name" value="Enzyme IIa from lactose specific PTS, IIa-lac"/>
    <property type="match status" value="1"/>
</dbReference>
<evidence type="ECO:0000256" key="4">
    <source>
        <dbReference type="ARBA" id="ARBA00022683"/>
    </source>
</evidence>
<sequence length="106" mass="11882">MDIEQIIMNIIIYSGDARSYMYEALGKAREGKYDEIDELIGKANNAIGEAHNIQTSMLQKEAEGEALKVSILFVHAQDQLMTTISEKNLITEMIEMTKSINALSNK</sequence>